<comment type="caution">
    <text evidence="1">The sequence shown here is derived from an EMBL/GenBank/DDBJ whole genome shotgun (WGS) entry which is preliminary data.</text>
</comment>
<name>A0ABW5D462_9BACT</name>
<dbReference type="EMBL" id="JBHUIT010000002">
    <property type="protein sequence ID" value="MFD2255476.1"/>
    <property type="molecule type" value="Genomic_DNA"/>
</dbReference>
<protein>
    <submittedName>
        <fullName evidence="1">Uncharacterized protein</fullName>
    </submittedName>
</protein>
<keyword evidence="2" id="KW-1185">Reference proteome</keyword>
<proteinExistence type="predicted"/>
<evidence type="ECO:0000313" key="2">
    <source>
        <dbReference type="Proteomes" id="UP001597375"/>
    </source>
</evidence>
<accession>A0ABW5D462</accession>
<reference evidence="2" key="1">
    <citation type="journal article" date="2019" name="Int. J. Syst. Evol. Microbiol.">
        <title>The Global Catalogue of Microorganisms (GCM) 10K type strain sequencing project: providing services to taxonomists for standard genome sequencing and annotation.</title>
        <authorList>
            <consortium name="The Broad Institute Genomics Platform"/>
            <consortium name="The Broad Institute Genome Sequencing Center for Infectious Disease"/>
            <person name="Wu L."/>
            <person name="Ma J."/>
        </authorList>
    </citation>
    <scope>NUCLEOTIDE SEQUENCE [LARGE SCALE GENOMIC DNA]</scope>
    <source>
        <strain evidence="2">CGMCC 4.7106</strain>
    </source>
</reference>
<dbReference type="Proteomes" id="UP001597375">
    <property type="component" value="Unassembled WGS sequence"/>
</dbReference>
<organism evidence="1 2">
    <name type="scientific">Luteolibacter algae</name>
    <dbReference type="NCBI Taxonomy" id="454151"/>
    <lineage>
        <taxon>Bacteria</taxon>
        <taxon>Pseudomonadati</taxon>
        <taxon>Verrucomicrobiota</taxon>
        <taxon>Verrucomicrobiia</taxon>
        <taxon>Verrucomicrobiales</taxon>
        <taxon>Verrucomicrobiaceae</taxon>
        <taxon>Luteolibacter</taxon>
    </lineage>
</organism>
<sequence length="127" mass="14181">MATSSNGREGLARFKKLDVHAVGSEDRMLTHDLPMRMPASGKVTFHVNFETSQPRDIIVGIQNTEHWTGLNSVRKSVDGLGSVEIEYQAEGGLNPESSYQFILQMVPKDGDWKQQIDSSTVVIEEIY</sequence>
<gene>
    <name evidence="1" type="ORF">ACFSSA_02200</name>
</gene>
<evidence type="ECO:0000313" key="1">
    <source>
        <dbReference type="EMBL" id="MFD2255476.1"/>
    </source>
</evidence>